<proteinExistence type="predicted"/>
<dbReference type="Proteomes" id="UP000053328">
    <property type="component" value="Unassembled WGS sequence"/>
</dbReference>
<reference evidence="2 3" key="1">
    <citation type="submission" date="2015-01" db="EMBL/GenBank/DDBJ databases">
        <title>The Genome Sequence of Exophiala spinifera CBS89968.</title>
        <authorList>
            <consortium name="The Broad Institute Genomics Platform"/>
            <person name="Cuomo C."/>
            <person name="de Hoog S."/>
            <person name="Gorbushina A."/>
            <person name="Stielow B."/>
            <person name="Teixiera M."/>
            <person name="Abouelleil A."/>
            <person name="Chapman S.B."/>
            <person name="Priest M."/>
            <person name="Young S.K."/>
            <person name="Wortman J."/>
            <person name="Nusbaum C."/>
            <person name="Birren B."/>
        </authorList>
    </citation>
    <scope>NUCLEOTIDE SEQUENCE [LARGE SCALE GENOMIC DNA]</scope>
    <source>
        <strain evidence="2 3">CBS 89968</strain>
    </source>
</reference>
<evidence type="ECO:0000256" key="1">
    <source>
        <dbReference type="SAM" id="MobiDB-lite"/>
    </source>
</evidence>
<accession>A0A0D2BKY3</accession>
<name>A0A0D2BKY3_9EURO</name>
<organism evidence="2 3">
    <name type="scientific">Exophiala spinifera</name>
    <dbReference type="NCBI Taxonomy" id="91928"/>
    <lineage>
        <taxon>Eukaryota</taxon>
        <taxon>Fungi</taxon>
        <taxon>Dikarya</taxon>
        <taxon>Ascomycota</taxon>
        <taxon>Pezizomycotina</taxon>
        <taxon>Eurotiomycetes</taxon>
        <taxon>Chaetothyriomycetidae</taxon>
        <taxon>Chaetothyriales</taxon>
        <taxon>Herpotrichiellaceae</taxon>
        <taxon>Exophiala</taxon>
    </lineage>
</organism>
<evidence type="ECO:0008006" key="4">
    <source>
        <dbReference type="Google" id="ProtNLM"/>
    </source>
</evidence>
<dbReference type="HOGENOM" id="CLU_074608_0_0_1"/>
<evidence type="ECO:0000313" key="2">
    <source>
        <dbReference type="EMBL" id="KIW19608.1"/>
    </source>
</evidence>
<dbReference type="VEuPathDB" id="FungiDB:PV08_00181"/>
<feature type="region of interest" description="Disordered" evidence="1">
    <location>
        <begin position="1"/>
        <end position="25"/>
    </location>
</feature>
<gene>
    <name evidence="2" type="ORF">PV08_00181</name>
</gene>
<dbReference type="OrthoDB" id="4121009at2759"/>
<dbReference type="GeneID" id="27327264"/>
<dbReference type="RefSeq" id="XP_016239824.1">
    <property type="nucleotide sequence ID" value="XM_016374548.1"/>
</dbReference>
<evidence type="ECO:0000313" key="3">
    <source>
        <dbReference type="Proteomes" id="UP000053328"/>
    </source>
</evidence>
<dbReference type="AlphaFoldDB" id="A0A0D2BKY3"/>
<dbReference type="EMBL" id="KN847492">
    <property type="protein sequence ID" value="KIW19608.1"/>
    <property type="molecule type" value="Genomic_DNA"/>
</dbReference>
<protein>
    <recommendedName>
        <fullName evidence="4">F-box domain-containing protein</fullName>
    </recommendedName>
</protein>
<sequence length="310" mass="34794">MPKKKKGTKSARAEPYKATVPARRRSERIAQAVPEDTQTATEGLASPGLLLTGLPLEIRLEIFGYFTGAPTEYDEQERQKIELTRRSLLLVSRQVNTEWTPLFFNTTTIMFKAGRTDRAGFPTPSKATRQEENELHAMRIAVNVSDELLKSISLPKLEFVKKLHWEHTIAQARLGWHGGGVGQIADDRGLVRLSHALKHMKASLPNLTEVIYSNSTGYHTESFSATNDPSGKEHDHEHEFRRIDAGGRHQELANRLVGERRSSVLRGFVVDKKVIFEPGRYLGTQHLLYAQGFQIIFKKARGANSNSNVG</sequence>
<keyword evidence="3" id="KW-1185">Reference proteome</keyword>